<dbReference type="OrthoDB" id="436496at2759"/>
<dbReference type="Proteomes" id="UP000257200">
    <property type="component" value="Unplaced"/>
</dbReference>
<protein>
    <submittedName>
        <fullName evidence="9">Neuroglobin-like</fullName>
    </submittedName>
</protein>
<dbReference type="RefSeq" id="XP_022068092.1">
    <property type="nucleotide sequence ID" value="XM_022212400.2"/>
</dbReference>
<dbReference type="Ensembl" id="ENSAPOT00000001860.1">
    <property type="protein sequence ID" value="ENSAPOP00000027175.1"/>
    <property type="gene ID" value="ENSAPOG00000011614.1"/>
</dbReference>
<dbReference type="PROSITE" id="PS01033">
    <property type="entry name" value="GLOBIN"/>
    <property type="match status" value="1"/>
</dbReference>
<dbReference type="GeneTree" id="ENSGT00730000111686"/>
<keyword evidence="6" id="KW-0813">Transport</keyword>
<dbReference type="PANTHER" id="PTHR46458">
    <property type="entry name" value="BLR2807 PROTEIN"/>
    <property type="match status" value="1"/>
</dbReference>
<dbReference type="STRING" id="80966.ENSAPOP00000027175"/>
<accession>A0A3Q1HER0</accession>
<dbReference type="AlphaFoldDB" id="A0A3Q1HER0"/>
<dbReference type="PANTHER" id="PTHR46458:SF2">
    <property type="entry name" value="X GLOBIN"/>
    <property type="match status" value="1"/>
</dbReference>
<dbReference type="GO" id="GO:0005344">
    <property type="term" value="F:oxygen carrier activity"/>
    <property type="evidence" value="ECO:0007669"/>
    <property type="project" value="UniProtKB-KW"/>
</dbReference>
<feature type="chain" id="PRO_5018660637" evidence="7">
    <location>
        <begin position="18"/>
        <end position="198"/>
    </location>
</feature>
<evidence type="ECO:0000256" key="3">
    <source>
        <dbReference type="ARBA" id="ARBA00022723"/>
    </source>
</evidence>
<dbReference type="GO" id="GO:0020037">
    <property type="term" value="F:heme binding"/>
    <property type="evidence" value="ECO:0007669"/>
    <property type="project" value="InterPro"/>
</dbReference>
<sequence>MCLRTVLGCWLPAVARCGSVWPVEDGEVEEEGGEDVAVQVSLSAESRQVIRQSWREIQEDISRVGVIVFCRLFETHPEYKDAFLVVRDIDDLETLRNSRELRAHSLSVMSFIEKTVARIDQDELLFELILDLGKKHYQYNALPKYYQFMGEEFIQAVQPVLKERWSSDLEEAWKTLFLYITSTMKRGFQQAQRDQNHI</sequence>
<keyword evidence="4" id="KW-0408">Iron</keyword>
<evidence type="ECO:0000256" key="1">
    <source>
        <dbReference type="ARBA" id="ARBA00008705"/>
    </source>
</evidence>
<dbReference type="Gene3D" id="1.10.490.10">
    <property type="entry name" value="Globins"/>
    <property type="match status" value="1"/>
</dbReference>
<feature type="signal peptide" evidence="7">
    <location>
        <begin position="1"/>
        <end position="17"/>
    </location>
</feature>
<dbReference type="InterPro" id="IPR050532">
    <property type="entry name" value="Globin-like_OT"/>
</dbReference>
<comment type="similarity">
    <text evidence="1 6">Belongs to the globin family.</text>
</comment>
<keyword evidence="7" id="KW-0732">Signal</keyword>
<evidence type="ECO:0000256" key="7">
    <source>
        <dbReference type="SAM" id="SignalP"/>
    </source>
</evidence>
<dbReference type="InterPro" id="IPR009050">
    <property type="entry name" value="Globin-like_sf"/>
</dbReference>
<dbReference type="InterPro" id="IPR012292">
    <property type="entry name" value="Globin/Proto"/>
</dbReference>
<organism evidence="9 10">
    <name type="scientific">Acanthochromis polyacanthus</name>
    <name type="common">spiny chromis</name>
    <dbReference type="NCBI Taxonomy" id="80966"/>
    <lineage>
        <taxon>Eukaryota</taxon>
        <taxon>Metazoa</taxon>
        <taxon>Chordata</taxon>
        <taxon>Craniata</taxon>
        <taxon>Vertebrata</taxon>
        <taxon>Euteleostomi</taxon>
        <taxon>Actinopterygii</taxon>
        <taxon>Neopterygii</taxon>
        <taxon>Teleostei</taxon>
        <taxon>Neoteleostei</taxon>
        <taxon>Acanthomorphata</taxon>
        <taxon>Ovalentaria</taxon>
        <taxon>Pomacentridae</taxon>
        <taxon>Acanthochromis</taxon>
    </lineage>
</organism>
<dbReference type="GeneID" id="110963886"/>
<keyword evidence="10" id="KW-1185">Reference proteome</keyword>
<evidence type="ECO:0000256" key="4">
    <source>
        <dbReference type="ARBA" id="ARBA00023004"/>
    </source>
</evidence>
<dbReference type="GO" id="GO:0046872">
    <property type="term" value="F:metal ion binding"/>
    <property type="evidence" value="ECO:0007669"/>
    <property type="project" value="UniProtKB-KW"/>
</dbReference>
<evidence type="ECO:0000259" key="8">
    <source>
        <dbReference type="PROSITE" id="PS01033"/>
    </source>
</evidence>
<reference evidence="9" key="2">
    <citation type="submission" date="2025-09" db="UniProtKB">
        <authorList>
            <consortium name="Ensembl"/>
        </authorList>
    </citation>
    <scope>IDENTIFICATION</scope>
</reference>
<comment type="subunit">
    <text evidence="5">Monomer. Homodimers and homotetramers. Mainly monomeric but also detected as part of homodimers and homotetramers.</text>
</comment>
<evidence type="ECO:0000313" key="10">
    <source>
        <dbReference type="Proteomes" id="UP000257200"/>
    </source>
</evidence>
<dbReference type="InterPro" id="IPR000971">
    <property type="entry name" value="Globin"/>
</dbReference>
<proteinExistence type="inferred from homology"/>
<evidence type="ECO:0000256" key="6">
    <source>
        <dbReference type="RuleBase" id="RU000356"/>
    </source>
</evidence>
<dbReference type="InParanoid" id="A0A3Q1HER0"/>
<keyword evidence="3" id="KW-0479">Metal-binding</keyword>
<reference evidence="9" key="1">
    <citation type="submission" date="2025-08" db="UniProtKB">
        <authorList>
            <consortium name="Ensembl"/>
        </authorList>
    </citation>
    <scope>IDENTIFICATION</scope>
</reference>
<dbReference type="Pfam" id="PF00042">
    <property type="entry name" value="Globin"/>
    <property type="match status" value="1"/>
</dbReference>
<dbReference type="GO" id="GO:0019825">
    <property type="term" value="F:oxygen binding"/>
    <property type="evidence" value="ECO:0007669"/>
    <property type="project" value="InterPro"/>
</dbReference>
<name>A0A3Q1HER0_9TELE</name>
<evidence type="ECO:0000313" key="9">
    <source>
        <dbReference type="Ensembl" id="ENSAPOP00000027175.1"/>
    </source>
</evidence>
<dbReference type="SUPFAM" id="SSF46458">
    <property type="entry name" value="Globin-like"/>
    <property type="match status" value="1"/>
</dbReference>
<evidence type="ECO:0000256" key="5">
    <source>
        <dbReference type="ARBA" id="ARBA00046401"/>
    </source>
</evidence>
<evidence type="ECO:0000256" key="2">
    <source>
        <dbReference type="ARBA" id="ARBA00022617"/>
    </source>
</evidence>
<dbReference type="PRINTS" id="PR00188">
    <property type="entry name" value="PLANTGLOBIN"/>
</dbReference>
<keyword evidence="6" id="KW-0561">Oxygen transport</keyword>
<keyword evidence="2 6" id="KW-0349">Heme</keyword>
<feature type="domain" description="Globin" evidence="8">
    <location>
        <begin position="41"/>
        <end position="189"/>
    </location>
</feature>